<accession>A0A0W1RDB5</accession>
<dbReference type="STRING" id="1514971.AUR64_03825"/>
<dbReference type="Proteomes" id="UP000054387">
    <property type="component" value="Unassembled WGS sequence"/>
</dbReference>
<dbReference type="InterPro" id="IPR014001">
    <property type="entry name" value="Helicase_ATP-bd"/>
</dbReference>
<dbReference type="GO" id="GO:0005524">
    <property type="term" value="F:ATP binding"/>
    <property type="evidence" value="ECO:0007669"/>
    <property type="project" value="UniProtKB-KW"/>
</dbReference>
<dbReference type="PANTHER" id="PTHR47962:SF5">
    <property type="entry name" value="ATP-DEPENDENT HELICASE LHR-RELATED"/>
    <property type="match status" value="1"/>
</dbReference>
<dbReference type="InterPro" id="IPR027417">
    <property type="entry name" value="P-loop_NTPase"/>
</dbReference>
<dbReference type="InterPro" id="IPR011545">
    <property type="entry name" value="DEAD/DEAH_box_helicase_dom"/>
</dbReference>
<dbReference type="GO" id="GO:0016887">
    <property type="term" value="F:ATP hydrolysis activity"/>
    <property type="evidence" value="ECO:0007669"/>
    <property type="project" value="TreeGrafter"/>
</dbReference>
<protein>
    <recommendedName>
        <fullName evidence="8">DEAD/DEAH box helicase</fullName>
    </recommendedName>
</protein>
<organism evidence="6 7">
    <name type="scientific">Haloprofundus marisrubri</name>
    <dbReference type="NCBI Taxonomy" id="1514971"/>
    <lineage>
        <taxon>Archaea</taxon>
        <taxon>Methanobacteriati</taxon>
        <taxon>Methanobacteriota</taxon>
        <taxon>Stenosarchaea group</taxon>
        <taxon>Halobacteria</taxon>
        <taxon>Halobacteriales</taxon>
        <taxon>Haloferacaceae</taxon>
        <taxon>Haloprofundus</taxon>
    </lineage>
</organism>
<dbReference type="EMBL" id="LOPU01000004">
    <property type="protein sequence ID" value="KTG11394.1"/>
    <property type="molecule type" value="Genomic_DNA"/>
</dbReference>
<evidence type="ECO:0000313" key="6">
    <source>
        <dbReference type="EMBL" id="KTG11394.1"/>
    </source>
</evidence>
<keyword evidence="3" id="KW-0175">Coiled coil</keyword>
<dbReference type="OrthoDB" id="36796at2157"/>
<gene>
    <name evidence="6" type="ORF">AUR64_03825</name>
</gene>
<dbReference type="InterPro" id="IPR001650">
    <property type="entry name" value="Helicase_C-like"/>
</dbReference>
<dbReference type="SMART" id="SM00487">
    <property type="entry name" value="DEXDc"/>
    <property type="match status" value="1"/>
</dbReference>
<feature type="domain" description="Helicase C-terminal" evidence="5">
    <location>
        <begin position="407"/>
        <end position="561"/>
    </location>
</feature>
<evidence type="ECO:0000259" key="4">
    <source>
        <dbReference type="PROSITE" id="PS51192"/>
    </source>
</evidence>
<evidence type="ECO:0000259" key="5">
    <source>
        <dbReference type="PROSITE" id="PS51194"/>
    </source>
</evidence>
<keyword evidence="7" id="KW-1185">Reference proteome</keyword>
<keyword evidence="1" id="KW-0547">Nucleotide-binding</keyword>
<keyword evidence="2" id="KW-0067">ATP-binding</keyword>
<evidence type="ECO:0000256" key="1">
    <source>
        <dbReference type="ARBA" id="ARBA00022741"/>
    </source>
</evidence>
<evidence type="ECO:0000313" key="7">
    <source>
        <dbReference type="Proteomes" id="UP000054387"/>
    </source>
</evidence>
<dbReference type="InterPro" id="IPR052511">
    <property type="entry name" value="ATP-dep_Helicase"/>
</dbReference>
<reference evidence="6 7" key="1">
    <citation type="submission" date="2015-12" db="EMBL/GenBank/DDBJ databases">
        <title>Haloprofundus marisrubri gen. nov., sp. nov., an extremely halophilic archaeon isolated from the Discovery deep brine-seawater interface in the Red Sea.</title>
        <authorList>
            <person name="Zhang G."/>
            <person name="Stingl U."/>
            <person name="Rashid M."/>
        </authorList>
    </citation>
    <scope>NUCLEOTIDE SEQUENCE [LARGE SCALE GENOMIC DNA]</scope>
    <source>
        <strain evidence="6 7">SB9</strain>
    </source>
</reference>
<evidence type="ECO:0008006" key="8">
    <source>
        <dbReference type="Google" id="ProtNLM"/>
    </source>
</evidence>
<dbReference type="Pfam" id="PF00271">
    <property type="entry name" value="Helicase_C"/>
    <property type="match status" value="1"/>
</dbReference>
<dbReference type="RefSeq" id="WP_058580127.1">
    <property type="nucleotide sequence ID" value="NZ_LOPU01000004.1"/>
</dbReference>
<dbReference type="GO" id="GO:0140097">
    <property type="term" value="F:catalytic activity, acting on DNA"/>
    <property type="evidence" value="ECO:0007669"/>
    <property type="project" value="UniProtKB-ARBA"/>
</dbReference>
<feature type="domain" description="Helicase ATP-binding" evidence="4">
    <location>
        <begin position="96"/>
        <end position="340"/>
    </location>
</feature>
<sequence length="1361" mass="154793">MQFVDRNTNFDRIDPEVRPLITGMLLNQQILGPDHESPSYVTSALKYTQQRQKRRNTSEYTGDDEFVKKIIEIFDFPPLDFQVNSWQTIDNLAGEQNNNSDTRAAILSAPTGFGKTEAFLGPLYQLLLEQRQTSSAIVYPSRALLQDQLGRVLEHLHDIRETTGERLSVGVYVGKMPYKMEDVETNKRFFKRSGSRPRFKLSNCWCGGDGESNAFEYHGNSQSYVLKCENEPSHCFTDEELVLSRRDMINGEQPDIILTTLESLELFGLKPNYDLVDNIDTIVLDEVHLYTGLRGAHTANIIQNINHVTEQNLLWIGSSATIDDMRRFGEKIFGVSGRNLRIQSPPPSDFDQTHTDKEHYHFLLAPEDGPGASSMAIQQLMLLGHSLLENDDSGRSKLLSFIDSISQVNQKHSQLVDADSTTELWKYHTGDEIDPAADWRNVASEMDHTFIEEPLDFLRVYSDEGFDADSAADSDVLLSTSFLEVGIDVGEINIVSQYRTPWDLSSFIQRAGRAARKEGMDSHILVFLSNLTSDANMFYRADRFLGSEIRTPLKTDNEVVEWIHNQFRSFHRVSSEVHDNRHDYLERREEELAFLEQYLVDELEYQTLYKLITEPDVFFSEHLSTDTTSEPLLSEAIIKEAKADLRVHLDRLAEDFEDIEEFFDLEDGQVVRTDNAVDSFIDVVRERTLQLIQTYEDRLDEYEAELRSANDPKADTADEIREELSNLRTGATSTSVGPVSERVMSYSSLLAELYGHVSKLMMLRNAANQQSSDTVSPLGMEKLNDVQQAVTQLESLAEDSRIQEYFETQKQVYYLEQSLEQLSNYVKNDVAHYSLYFVKSLLRSAYYLDRFLRIEGKRLGDEVWYVPPSYFEDSGKYVTVFENGQQIGGQEESIDSLVTSLVPYRSEYQATGDQLKMFLPKTDVVKGSIQFDFDDIPGEERDGVLIPDSITTEMVTDLSGERALNIVQYCPECLSLTDGRCLRHNEIEEGKIHADPEVRTTLQDRQTEDQTGHLQLADVTGRVSLEGVSLQITPASYFGSDSGYGFDGRDRIEREITSPSPPLGFVLDTRSLIFGLGDFISSLDEEVHSRVARHKNFDDVSFEYVVYHTAAHFFLQLISDVSSVNTTMLFYGMDESKEEVFVFERTEGGQGVVDLVYDEIENDPARILEAITRIGYNPQVMNESIWSDSDFIMDLSTTSASEESIDSLLKNYLDLPYQGIRQQVVQEIISTHDRAEQLAKNENIELLQAYNIKHCVASEQIKGCNSFPRDAVAELEFGISDYDRVKTLFYSPDIDGCVENLQLSECISGHDQSDALSYIIVEELREFLIDRVPSSDASKEMFDREAIPAGEFNDTSIFISF</sequence>
<name>A0A0W1RDB5_9EURY</name>
<evidence type="ECO:0000256" key="2">
    <source>
        <dbReference type="ARBA" id="ARBA00022840"/>
    </source>
</evidence>
<dbReference type="PROSITE" id="PS51192">
    <property type="entry name" value="HELICASE_ATP_BIND_1"/>
    <property type="match status" value="1"/>
</dbReference>
<dbReference type="Gene3D" id="3.40.50.300">
    <property type="entry name" value="P-loop containing nucleotide triphosphate hydrolases"/>
    <property type="match status" value="2"/>
</dbReference>
<feature type="coiled-coil region" evidence="3">
    <location>
        <begin position="685"/>
        <end position="712"/>
    </location>
</feature>
<dbReference type="Pfam" id="PF00270">
    <property type="entry name" value="DEAD"/>
    <property type="match status" value="2"/>
</dbReference>
<dbReference type="GO" id="GO:0120545">
    <property type="term" value="F:nucleic acid conformation isomerase activity"/>
    <property type="evidence" value="ECO:0007669"/>
    <property type="project" value="UniProtKB-ARBA"/>
</dbReference>
<dbReference type="GO" id="GO:0003677">
    <property type="term" value="F:DNA binding"/>
    <property type="evidence" value="ECO:0007669"/>
    <property type="project" value="TreeGrafter"/>
</dbReference>
<evidence type="ECO:0000256" key="3">
    <source>
        <dbReference type="SAM" id="Coils"/>
    </source>
</evidence>
<dbReference type="PROSITE" id="PS51194">
    <property type="entry name" value="HELICASE_CTER"/>
    <property type="match status" value="1"/>
</dbReference>
<dbReference type="SUPFAM" id="SSF52540">
    <property type="entry name" value="P-loop containing nucleoside triphosphate hydrolases"/>
    <property type="match status" value="1"/>
</dbReference>
<dbReference type="SMART" id="SM00490">
    <property type="entry name" value="HELICc"/>
    <property type="match status" value="1"/>
</dbReference>
<dbReference type="PANTHER" id="PTHR47962">
    <property type="entry name" value="ATP-DEPENDENT HELICASE LHR-RELATED-RELATED"/>
    <property type="match status" value="1"/>
</dbReference>
<proteinExistence type="predicted"/>
<comment type="caution">
    <text evidence="6">The sequence shown here is derived from an EMBL/GenBank/DDBJ whole genome shotgun (WGS) entry which is preliminary data.</text>
</comment>